<evidence type="ECO:0000256" key="1">
    <source>
        <dbReference type="ARBA" id="ARBA00004651"/>
    </source>
</evidence>
<keyword evidence="5 6" id="KW-0472">Membrane</keyword>
<feature type="transmembrane region" description="Helical" evidence="6">
    <location>
        <begin position="131"/>
        <end position="151"/>
    </location>
</feature>
<protein>
    <submittedName>
        <fullName evidence="7">ABC transporter permease</fullName>
    </submittedName>
</protein>
<feature type="transmembrane region" description="Helical" evidence="6">
    <location>
        <begin position="58"/>
        <end position="78"/>
    </location>
</feature>
<reference evidence="7 8" key="1">
    <citation type="submission" date="2018-08" db="EMBL/GenBank/DDBJ databases">
        <title>A genome reference for cultivated species of the human gut microbiota.</title>
        <authorList>
            <person name="Zou Y."/>
            <person name="Xue W."/>
            <person name="Luo G."/>
        </authorList>
    </citation>
    <scope>NUCLEOTIDE SEQUENCE [LARGE SCALE GENOMIC DNA]</scope>
    <source>
        <strain evidence="7 8">OF01-2LB</strain>
    </source>
</reference>
<dbReference type="RefSeq" id="WP_117442588.1">
    <property type="nucleotide sequence ID" value="NZ_JAJFEN010000016.1"/>
</dbReference>
<evidence type="ECO:0000256" key="5">
    <source>
        <dbReference type="ARBA" id="ARBA00023136"/>
    </source>
</evidence>
<dbReference type="InterPro" id="IPR001851">
    <property type="entry name" value="ABC_transp_permease"/>
</dbReference>
<comment type="subcellular location">
    <subcellularLocation>
        <location evidence="1">Cell membrane</location>
        <topology evidence="1">Multi-pass membrane protein</topology>
    </subcellularLocation>
</comment>
<dbReference type="GO" id="GO:0022857">
    <property type="term" value="F:transmembrane transporter activity"/>
    <property type="evidence" value="ECO:0007669"/>
    <property type="project" value="InterPro"/>
</dbReference>
<gene>
    <name evidence="7" type="ORF">DXA38_07055</name>
</gene>
<evidence type="ECO:0000256" key="4">
    <source>
        <dbReference type="ARBA" id="ARBA00022989"/>
    </source>
</evidence>
<dbReference type="EMBL" id="QVEV01000007">
    <property type="protein sequence ID" value="RGC16831.1"/>
    <property type="molecule type" value="Genomic_DNA"/>
</dbReference>
<feature type="transmembrane region" description="Helical" evidence="6">
    <location>
        <begin position="87"/>
        <end position="111"/>
    </location>
</feature>
<organism evidence="7 8">
    <name type="scientific">Clostridium innocuum</name>
    <dbReference type="NCBI Taxonomy" id="1522"/>
    <lineage>
        <taxon>Bacteria</taxon>
        <taxon>Bacillati</taxon>
        <taxon>Bacillota</taxon>
        <taxon>Clostridia</taxon>
        <taxon>Eubacteriales</taxon>
        <taxon>Clostridiaceae</taxon>
        <taxon>Clostridium</taxon>
    </lineage>
</organism>
<dbReference type="PANTHER" id="PTHR32196:SF69">
    <property type="entry name" value="BRANCHED-CHAIN AMINO ACID TRANSPORT SYSTEM, PERMEASE PROTEIN"/>
    <property type="match status" value="1"/>
</dbReference>
<evidence type="ECO:0000256" key="3">
    <source>
        <dbReference type="ARBA" id="ARBA00022692"/>
    </source>
</evidence>
<feature type="transmembrane region" description="Helical" evidence="6">
    <location>
        <begin position="264"/>
        <end position="281"/>
    </location>
</feature>
<comment type="caution">
    <text evidence="7">The sequence shown here is derived from an EMBL/GenBank/DDBJ whole genome shotgun (WGS) entry which is preliminary data.</text>
</comment>
<dbReference type="CDD" id="cd06574">
    <property type="entry name" value="TM_PBP1_branched-chain-AA_like"/>
    <property type="match status" value="1"/>
</dbReference>
<keyword evidence="3 6" id="KW-0812">Transmembrane</keyword>
<dbReference type="PANTHER" id="PTHR32196">
    <property type="entry name" value="ABC TRANSPORTER PERMEASE PROTEIN YPHD-RELATED-RELATED"/>
    <property type="match status" value="1"/>
</dbReference>
<evidence type="ECO:0000313" key="8">
    <source>
        <dbReference type="Proteomes" id="UP000260025"/>
    </source>
</evidence>
<feature type="transmembrane region" description="Helical" evidence="6">
    <location>
        <begin position="235"/>
        <end position="258"/>
    </location>
</feature>
<dbReference type="Proteomes" id="UP000260025">
    <property type="component" value="Unassembled WGS sequence"/>
</dbReference>
<sequence length="290" mass="30234">MALSTIQDAVILGMIFSIMSLGVFISFRVLNIPDLTIDGSFTTGCAVSAVFAMNGHPFIGTLMAFIAGGLAGLVTGLLQTKCKVQSLLAGILTMTALYSVNLKILSGMPNVSLFGKKTIFTPLIALLGDHAYGVVVAGLLLLLILLLYLFLKTQLGMSLRATGDNEAMVRASSINSDLMKIMGIALANALVALGGAVFAQNQGFADVSGGIGMMVVGLASIIVGEAFIRRKTLGFQFAAVVVGAIVYRFILTVALQLGIGASDLNLFSAALVALAISLPHLKKRRRGSHA</sequence>
<dbReference type="AlphaFoldDB" id="A0A3E2VZ31"/>
<keyword evidence="4 6" id="KW-1133">Transmembrane helix</keyword>
<dbReference type="Pfam" id="PF02653">
    <property type="entry name" value="BPD_transp_2"/>
    <property type="match status" value="1"/>
</dbReference>
<evidence type="ECO:0000313" key="7">
    <source>
        <dbReference type="EMBL" id="RGC16831.1"/>
    </source>
</evidence>
<dbReference type="OrthoDB" id="9778389at2"/>
<dbReference type="GO" id="GO:0005886">
    <property type="term" value="C:plasma membrane"/>
    <property type="evidence" value="ECO:0007669"/>
    <property type="project" value="UniProtKB-SubCell"/>
</dbReference>
<evidence type="ECO:0000256" key="6">
    <source>
        <dbReference type="SAM" id="Phobius"/>
    </source>
</evidence>
<keyword evidence="2" id="KW-1003">Cell membrane</keyword>
<feature type="transmembrane region" description="Helical" evidence="6">
    <location>
        <begin position="178"/>
        <end position="199"/>
    </location>
</feature>
<proteinExistence type="predicted"/>
<feature type="transmembrane region" description="Helical" evidence="6">
    <location>
        <begin position="9"/>
        <end position="30"/>
    </location>
</feature>
<accession>A0A3E2VZ31</accession>
<evidence type="ECO:0000256" key="2">
    <source>
        <dbReference type="ARBA" id="ARBA00022475"/>
    </source>
</evidence>
<name>A0A3E2VZ31_CLOIN</name>
<feature type="transmembrane region" description="Helical" evidence="6">
    <location>
        <begin position="211"/>
        <end position="228"/>
    </location>
</feature>